<evidence type="ECO:0000313" key="8">
    <source>
        <dbReference type="Proteomes" id="UP000187209"/>
    </source>
</evidence>
<keyword evidence="3 5" id="KW-1133">Transmembrane helix</keyword>
<dbReference type="Proteomes" id="UP000187209">
    <property type="component" value="Unassembled WGS sequence"/>
</dbReference>
<dbReference type="InterPro" id="IPR007632">
    <property type="entry name" value="Anoctamin"/>
</dbReference>
<dbReference type="PANTHER" id="PTHR12308">
    <property type="entry name" value="ANOCTAMIN"/>
    <property type="match status" value="1"/>
</dbReference>
<evidence type="ECO:0000256" key="2">
    <source>
        <dbReference type="ARBA" id="ARBA00022692"/>
    </source>
</evidence>
<feature type="transmembrane region" description="Helical" evidence="5">
    <location>
        <begin position="648"/>
        <end position="671"/>
    </location>
</feature>
<feature type="transmembrane region" description="Helical" evidence="5">
    <location>
        <begin position="740"/>
        <end position="764"/>
    </location>
</feature>
<name>A0A1R2CQP8_9CILI</name>
<dbReference type="AlphaFoldDB" id="A0A1R2CQP8"/>
<evidence type="ECO:0000256" key="3">
    <source>
        <dbReference type="ARBA" id="ARBA00022989"/>
    </source>
</evidence>
<feature type="transmembrane region" description="Helical" evidence="5">
    <location>
        <begin position="870"/>
        <end position="893"/>
    </location>
</feature>
<evidence type="ECO:0000256" key="1">
    <source>
        <dbReference type="ARBA" id="ARBA00004141"/>
    </source>
</evidence>
<feature type="transmembrane region" description="Helical" evidence="5">
    <location>
        <begin position="532"/>
        <end position="553"/>
    </location>
</feature>
<evidence type="ECO:0000256" key="4">
    <source>
        <dbReference type="ARBA" id="ARBA00023136"/>
    </source>
</evidence>
<keyword evidence="2 5" id="KW-0812">Transmembrane</keyword>
<dbReference type="GO" id="GO:0016020">
    <property type="term" value="C:membrane"/>
    <property type="evidence" value="ECO:0007669"/>
    <property type="project" value="UniProtKB-SubCell"/>
</dbReference>
<feature type="transmembrane region" description="Helical" evidence="5">
    <location>
        <begin position="505"/>
        <end position="526"/>
    </location>
</feature>
<evidence type="ECO:0000313" key="7">
    <source>
        <dbReference type="EMBL" id="OMJ91300.1"/>
    </source>
</evidence>
<dbReference type="EMBL" id="MPUH01000084">
    <property type="protein sequence ID" value="OMJ91300.1"/>
    <property type="molecule type" value="Genomic_DNA"/>
</dbReference>
<evidence type="ECO:0000256" key="5">
    <source>
        <dbReference type="SAM" id="Phobius"/>
    </source>
</evidence>
<evidence type="ECO:0000259" key="6">
    <source>
        <dbReference type="Pfam" id="PF04547"/>
    </source>
</evidence>
<feature type="transmembrane region" description="Helical" evidence="5">
    <location>
        <begin position="905"/>
        <end position="924"/>
    </location>
</feature>
<proteinExistence type="predicted"/>
<feature type="transmembrane region" description="Helical" evidence="5">
    <location>
        <begin position="691"/>
        <end position="712"/>
    </location>
</feature>
<feature type="transmembrane region" description="Helical" evidence="5">
    <location>
        <begin position="608"/>
        <end position="633"/>
    </location>
</feature>
<dbReference type="Pfam" id="PF04547">
    <property type="entry name" value="Anoctamin"/>
    <property type="match status" value="1"/>
</dbReference>
<dbReference type="InterPro" id="IPR049452">
    <property type="entry name" value="Anoctamin_TM"/>
</dbReference>
<keyword evidence="8" id="KW-1185">Reference proteome</keyword>
<protein>
    <recommendedName>
        <fullName evidence="6">Anoctamin transmembrane domain-containing protein</fullName>
    </recommendedName>
</protein>
<gene>
    <name evidence="7" type="ORF">SteCoe_6192</name>
</gene>
<keyword evidence="4 5" id="KW-0472">Membrane</keyword>
<feature type="domain" description="Anoctamin transmembrane" evidence="6">
    <location>
        <begin position="488"/>
        <end position="941"/>
    </location>
</feature>
<dbReference type="GO" id="GO:0005254">
    <property type="term" value="F:chloride channel activity"/>
    <property type="evidence" value="ECO:0007669"/>
    <property type="project" value="TreeGrafter"/>
</dbReference>
<comment type="caution">
    <text evidence="7">The sequence shown here is derived from an EMBL/GenBank/DDBJ whole genome shotgun (WGS) entry which is preliminary data.</text>
</comment>
<accession>A0A1R2CQP8</accession>
<dbReference type="OrthoDB" id="414468at2759"/>
<sequence length="984" mass="113974">MLKKGSSKKPEIKAKGKVIDNTSLEENILDDLDDSQFAKEMPKVLQTQNAKEANHMAFVEKVFSGEIGGREEKLVSRLADFFWEYVIVMYNPDYQGQENKAVTDEEAKLFYKKCFKPRKTGSLHKDRLNFLHEVQAFEKTFKKLNDINNGKCIRYGGRLSISGENVIDFGGPTKDFSTLVRNAVFYKLVGSLGLKVRQIVSRGGEYIFLLITADEADLQIEAERTRFNKQLEIALTDIQSLVPCDQSLRPMHILKTNDDDIKRLYRDVKPFFRKAFNLEKNTERVDYKYEPEGVTMGAWSTYKIYLTLIKEGIEKIEAVQSHKNQMFLFQKLLKDSLEKANQNVPRNDKLKNLWDQMDIFKPIPPYAEYRRSGKEDEFNNMWRTHEIDESGKRSLFRGMERIRLLVSYIETEIGLNFLQEQEYILAHYPLHNNWQLKGKETNIATAVSAEDLLLKNVLYNFKPVQVDGPLMTSWSTSLINQKIPLSKIRNYFGEKIALYFEFLRYYQVSLLLPAFIGLGVFIVQRLLNDEHIVVQILNAAYSVFMTIWATIYLEGWKRREASLSIMWGTTKYEQVEVPRPQYKGVLRRSPITDEMDEIYFDSRKRVKYFMLAMTVSLLILSLVIGIVAGLIILKWRLSEDLLISGIDLAGPVCSILNAIQIQVFNIIYAKLAKILTDMENHKTENQYQDSLILKVFAFQFVNAYNSLCYIAFAKSYFEGCIVTEDGKKVKKIGESCMDELYTQLISIFIVSYVKNIVELGIPFIKYQMRKRKKAQAKIMSQEVAKKDIRGKIEAQLYLEYYVTTDKDGTIDDYMELAVQFGYLSLFARAFPLSATLTFLGLWFEMFTDKLKILRLVRRPIPLASKDIGTWLNIFSVVCVFAIFSNTALFCFTAPTFKNWEAANDYSYIIFALVVVGLLIFRSQIQSWIPDVPEKFEIVQARHDFIVERVLRGTPKTEFQEDEETFDMGIYFASSEGSRLKTLDI</sequence>
<organism evidence="7 8">
    <name type="scientific">Stentor coeruleus</name>
    <dbReference type="NCBI Taxonomy" id="5963"/>
    <lineage>
        <taxon>Eukaryota</taxon>
        <taxon>Sar</taxon>
        <taxon>Alveolata</taxon>
        <taxon>Ciliophora</taxon>
        <taxon>Postciliodesmatophora</taxon>
        <taxon>Heterotrichea</taxon>
        <taxon>Heterotrichida</taxon>
        <taxon>Stentoridae</taxon>
        <taxon>Stentor</taxon>
    </lineage>
</organism>
<reference evidence="7 8" key="1">
    <citation type="submission" date="2016-11" db="EMBL/GenBank/DDBJ databases">
        <title>The macronuclear genome of Stentor coeruleus: a giant cell with tiny introns.</title>
        <authorList>
            <person name="Slabodnick M."/>
            <person name="Ruby J.G."/>
            <person name="Reiff S.B."/>
            <person name="Swart E.C."/>
            <person name="Gosai S."/>
            <person name="Prabakaran S."/>
            <person name="Witkowska E."/>
            <person name="Larue G.E."/>
            <person name="Fisher S."/>
            <person name="Freeman R.M."/>
            <person name="Gunawardena J."/>
            <person name="Chu W."/>
            <person name="Stover N.A."/>
            <person name="Gregory B.D."/>
            <person name="Nowacki M."/>
            <person name="Derisi J."/>
            <person name="Roy S.W."/>
            <person name="Marshall W.F."/>
            <person name="Sood P."/>
        </authorList>
    </citation>
    <scope>NUCLEOTIDE SEQUENCE [LARGE SCALE GENOMIC DNA]</scope>
    <source>
        <strain evidence="7">WM001</strain>
    </source>
</reference>
<dbReference type="PANTHER" id="PTHR12308:SF73">
    <property type="entry name" value="ANOCTAMIN"/>
    <property type="match status" value="1"/>
</dbReference>
<comment type="subcellular location">
    <subcellularLocation>
        <location evidence="1">Membrane</location>
        <topology evidence="1">Multi-pass membrane protein</topology>
    </subcellularLocation>
</comment>
<feature type="transmembrane region" description="Helical" evidence="5">
    <location>
        <begin position="820"/>
        <end position="843"/>
    </location>
</feature>